<evidence type="ECO:0000256" key="6">
    <source>
        <dbReference type="ARBA" id="ARBA00023136"/>
    </source>
</evidence>
<dbReference type="Pfam" id="PF02417">
    <property type="entry name" value="Chromate_transp"/>
    <property type="match status" value="2"/>
</dbReference>
<keyword evidence="6 7" id="KW-0472">Membrane</keyword>
<dbReference type="PIRSF" id="PIRSF004810">
    <property type="entry name" value="ChrA"/>
    <property type="match status" value="1"/>
</dbReference>
<evidence type="ECO:0000256" key="1">
    <source>
        <dbReference type="ARBA" id="ARBA00004651"/>
    </source>
</evidence>
<evidence type="ECO:0000256" key="5">
    <source>
        <dbReference type="ARBA" id="ARBA00022989"/>
    </source>
</evidence>
<dbReference type="EMBL" id="DPOP01000074">
    <property type="protein sequence ID" value="HCW67256.1"/>
    <property type="molecule type" value="Genomic_DNA"/>
</dbReference>
<evidence type="ECO:0000256" key="7">
    <source>
        <dbReference type="SAM" id="Phobius"/>
    </source>
</evidence>
<comment type="similarity">
    <text evidence="2">Belongs to the chromate ion transporter (CHR) (TC 2.A.51) family.</text>
</comment>
<feature type="transmembrane region" description="Helical" evidence="7">
    <location>
        <begin position="412"/>
        <end position="428"/>
    </location>
</feature>
<feature type="transmembrane region" description="Helical" evidence="7">
    <location>
        <begin position="363"/>
        <end position="381"/>
    </location>
</feature>
<dbReference type="InterPro" id="IPR003370">
    <property type="entry name" value="Chromate_transpt"/>
</dbReference>
<dbReference type="EMBL" id="DOOG01000108">
    <property type="protein sequence ID" value="HBU98797.1"/>
    <property type="molecule type" value="Genomic_DNA"/>
</dbReference>
<dbReference type="AlphaFoldDB" id="A0A358HUE5"/>
<reference evidence="10 11" key="1">
    <citation type="journal article" date="2018" name="Nat. Biotechnol.">
        <title>A standardized bacterial taxonomy based on genome phylogeny substantially revises the tree of life.</title>
        <authorList>
            <person name="Parks D.H."/>
            <person name="Chuvochina M."/>
            <person name="Waite D.W."/>
            <person name="Rinke C."/>
            <person name="Skarshewski A."/>
            <person name="Chaumeil P.A."/>
            <person name="Hugenholtz P."/>
        </authorList>
    </citation>
    <scope>NUCLEOTIDE SEQUENCE [LARGE SCALE GENOMIC DNA]</scope>
    <source>
        <strain evidence="8">UBA8707</strain>
        <strain evidence="9">UBA9881</strain>
    </source>
</reference>
<keyword evidence="5 7" id="KW-1133">Transmembrane helix</keyword>
<feature type="transmembrane region" description="Helical" evidence="7">
    <location>
        <begin position="256"/>
        <end position="278"/>
    </location>
</feature>
<feature type="transmembrane region" description="Helical" evidence="7">
    <location>
        <begin position="108"/>
        <end position="132"/>
    </location>
</feature>
<comment type="subcellular location">
    <subcellularLocation>
        <location evidence="1">Cell membrane</location>
        <topology evidence="1">Multi-pass membrane protein</topology>
    </subcellularLocation>
</comment>
<evidence type="ECO:0000256" key="4">
    <source>
        <dbReference type="ARBA" id="ARBA00022692"/>
    </source>
</evidence>
<feature type="transmembrane region" description="Helical" evidence="7">
    <location>
        <begin position="225"/>
        <end position="244"/>
    </location>
</feature>
<evidence type="ECO:0000256" key="2">
    <source>
        <dbReference type="ARBA" id="ARBA00005262"/>
    </source>
</evidence>
<dbReference type="Proteomes" id="UP000264753">
    <property type="component" value="Unassembled WGS sequence"/>
</dbReference>
<dbReference type="PANTHER" id="PTHR33567:SF3">
    <property type="entry name" value="CHROMATE ION TRANSPORTER (EUROFUNG)"/>
    <property type="match status" value="1"/>
</dbReference>
<gene>
    <name evidence="8" type="ORF">DEF21_12955</name>
    <name evidence="9" type="ORF">DHR80_08600</name>
</gene>
<dbReference type="GO" id="GO:0015109">
    <property type="term" value="F:chromate transmembrane transporter activity"/>
    <property type="evidence" value="ECO:0007669"/>
    <property type="project" value="InterPro"/>
</dbReference>
<dbReference type="GO" id="GO:0005886">
    <property type="term" value="C:plasma membrane"/>
    <property type="evidence" value="ECO:0007669"/>
    <property type="project" value="UniProtKB-SubCell"/>
</dbReference>
<comment type="caution">
    <text evidence="8">The sequence shown here is derived from an EMBL/GenBank/DDBJ whole genome shotgun (WGS) entry which is preliminary data.</text>
</comment>
<evidence type="ECO:0000313" key="8">
    <source>
        <dbReference type="EMBL" id="HBU98797.1"/>
    </source>
</evidence>
<feature type="transmembrane region" description="Helical" evidence="7">
    <location>
        <begin position="323"/>
        <end position="351"/>
    </location>
</feature>
<dbReference type="RefSeq" id="WP_276653608.1">
    <property type="nucleotide sequence ID" value="NZ_DOOG01000108.1"/>
</dbReference>
<feature type="transmembrane region" description="Helical" evidence="7">
    <location>
        <begin position="290"/>
        <end position="317"/>
    </location>
</feature>
<dbReference type="Proteomes" id="UP000264179">
    <property type="component" value="Unassembled WGS sequence"/>
</dbReference>
<name>A0A358HUE5_9PROT</name>
<accession>A0A358HUE5</accession>
<dbReference type="InterPro" id="IPR014047">
    <property type="entry name" value="Chr_Tranpt_l_chain"/>
</dbReference>
<sequence length="429" mass="45206">MSQKTPNDTAKTDQDKGGAYDACAGVLPSDGVTLWQVFLIFLRLGLTSFGGPVAHISYFREEFVHRRRWLSDTRYADLVALCQFVPGPASSQVGMGIGMALGGVRGSLMAWLGFTMPSAIVLAVLGITFVHFDLAAIDNVIRGLKLVAVGVVAHALVGMARNLCPDVPRATIAVVAAGVMIVSDTVLAQFGVIIGGMIAGFILLRTVTEPESYDAPTSHSTKGAFFALGLFFALLAGLPIVAYFDHSGLFAVIDGFYRSGALVFGGGHVVLPLLEAAVVDPGWVNQEAFLAGYGATQAVPGPIFTFAAYLGAVLHAVEGSGTWLISSVTALITLIAIFLPAWLLVIGILPFWDRVRHVQSMRAGLLGVNAAVVGLLAAVLYEPIWTGAIHDAFDIVCVAVAFAILQWRVMPVWALVGLGALLGYVVGLI</sequence>
<evidence type="ECO:0000256" key="3">
    <source>
        <dbReference type="ARBA" id="ARBA00022475"/>
    </source>
</evidence>
<evidence type="ECO:0000313" key="11">
    <source>
        <dbReference type="Proteomes" id="UP000264753"/>
    </source>
</evidence>
<feature type="transmembrane region" description="Helical" evidence="7">
    <location>
        <begin position="78"/>
        <end position="102"/>
    </location>
</feature>
<protein>
    <submittedName>
        <fullName evidence="8">Chromate transporter</fullName>
    </submittedName>
</protein>
<proteinExistence type="inferred from homology"/>
<feature type="transmembrane region" description="Helical" evidence="7">
    <location>
        <begin position="172"/>
        <end position="204"/>
    </location>
</feature>
<evidence type="ECO:0000313" key="9">
    <source>
        <dbReference type="EMBL" id="HCW67256.1"/>
    </source>
</evidence>
<keyword evidence="3" id="KW-1003">Cell membrane</keyword>
<evidence type="ECO:0000313" key="10">
    <source>
        <dbReference type="Proteomes" id="UP000264179"/>
    </source>
</evidence>
<feature type="transmembrane region" description="Helical" evidence="7">
    <location>
        <begin position="144"/>
        <end position="160"/>
    </location>
</feature>
<organism evidence="8 11">
    <name type="scientific">Thalassospira lucentensis</name>
    <dbReference type="NCBI Taxonomy" id="168935"/>
    <lineage>
        <taxon>Bacteria</taxon>
        <taxon>Pseudomonadati</taxon>
        <taxon>Pseudomonadota</taxon>
        <taxon>Alphaproteobacteria</taxon>
        <taxon>Rhodospirillales</taxon>
        <taxon>Thalassospiraceae</taxon>
        <taxon>Thalassospira</taxon>
    </lineage>
</organism>
<keyword evidence="4 7" id="KW-0812">Transmembrane</keyword>
<feature type="transmembrane region" description="Helical" evidence="7">
    <location>
        <begin position="34"/>
        <end position="58"/>
    </location>
</feature>
<dbReference type="NCBIfam" id="TIGR00937">
    <property type="entry name" value="2A51"/>
    <property type="match status" value="1"/>
</dbReference>
<dbReference type="PANTHER" id="PTHR33567">
    <property type="entry name" value="CHROMATE ION TRANSPORTER (EUROFUNG)"/>
    <property type="match status" value="1"/>
</dbReference>